<dbReference type="OrthoDB" id="9797655at2"/>
<feature type="domain" description="Ubiquitin Mut7-C" evidence="1">
    <location>
        <begin position="1"/>
        <end position="77"/>
    </location>
</feature>
<dbReference type="CDD" id="cd17040">
    <property type="entry name" value="Ubl_MoaD_like"/>
    <property type="match status" value="1"/>
</dbReference>
<organism evidence="2 3">
    <name type="scientific">Desulfocucumis palustris</name>
    <dbReference type="NCBI Taxonomy" id="1898651"/>
    <lineage>
        <taxon>Bacteria</taxon>
        <taxon>Bacillati</taxon>
        <taxon>Bacillota</taxon>
        <taxon>Clostridia</taxon>
        <taxon>Eubacteriales</taxon>
        <taxon>Desulfocucumaceae</taxon>
        <taxon>Desulfocucumis</taxon>
    </lineage>
</organism>
<evidence type="ECO:0000259" key="1">
    <source>
        <dbReference type="Pfam" id="PF14451"/>
    </source>
</evidence>
<dbReference type="Gene3D" id="3.10.20.30">
    <property type="match status" value="1"/>
</dbReference>
<dbReference type="InterPro" id="IPR016155">
    <property type="entry name" value="Mopterin_synth/thiamin_S_b"/>
</dbReference>
<dbReference type="Proteomes" id="UP000239549">
    <property type="component" value="Unassembled WGS sequence"/>
</dbReference>
<dbReference type="EMBL" id="BFAV01000003">
    <property type="protein sequence ID" value="GBF31875.1"/>
    <property type="molecule type" value="Genomic_DNA"/>
</dbReference>
<sequence length="80" mass="8527">MSIVKVDFRGPLTRYGNNDGSLSEYELPADSVVTVQDMLDKLGVPSHHVGLVAVNGQKAARSTVLKEGYKIILFPVVAGG</sequence>
<dbReference type="AlphaFoldDB" id="A0A2L2X6U4"/>
<dbReference type="RefSeq" id="WP_104370481.1">
    <property type="nucleotide sequence ID" value="NZ_BFAV01000003.1"/>
</dbReference>
<reference evidence="3" key="1">
    <citation type="submission" date="2018-02" db="EMBL/GenBank/DDBJ databases">
        <title>Genome sequence of Desulfocucumis palustris strain NAW-5.</title>
        <authorList>
            <person name="Watanabe M."/>
            <person name="Kojima H."/>
            <person name="Fukui M."/>
        </authorList>
    </citation>
    <scope>NUCLEOTIDE SEQUENCE [LARGE SCALE GENOMIC DNA]</scope>
    <source>
        <strain evidence="3">NAW-5</strain>
    </source>
</reference>
<proteinExistence type="predicted"/>
<evidence type="ECO:0000313" key="2">
    <source>
        <dbReference type="EMBL" id="GBF31875.1"/>
    </source>
</evidence>
<name>A0A2L2X6U4_9FIRM</name>
<dbReference type="InterPro" id="IPR012675">
    <property type="entry name" value="Beta-grasp_dom_sf"/>
</dbReference>
<comment type="caution">
    <text evidence="2">The sequence shown here is derived from an EMBL/GenBank/DDBJ whole genome shotgun (WGS) entry which is preliminary data.</text>
</comment>
<dbReference type="Pfam" id="PF14451">
    <property type="entry name" value="Ub-Mut7C"/>
    <property type="match status" value="1"/>
</dbReference>
<accession>A0A2L2X6U4</accession>
<gene>
    <name evidence="2" type="ORF">DCCM_0059</name>
</gene>
<evidence type="ECO:0000313" key="3">
    <source>
        <dbReference type="Proteomes" id="UP000239549"/>
    </source>
</evidence>
<keyword evidence="3" id="KW-1185">Reference proteome</keyword>
<protein>
    <recommendedName>
        <fullName evidence="1">Ubiquitin Mut7-C domain-containing protein</fullName>
    </recommendedName>
</protein>
<dbReference type="InterPro" id="IPR027798">
    <property type="entry name" value="Ub_Mut7C"/>
</dbReference>
<dbReference type="SUPFAM" id="SSF54285">
    <property type="entry name" value="MoaD/ThiS"/>
    <property type="match status" value="1"/>
</dbReference>